<dbReference type="AlphaFoldDB" id="A0A8H3IDL5"/>
<protein>
    <submittedName>
        <fullName evidence="1">Uncharacterized protein</fullName>
    </submittedName>
</protein>
<reference evidence="1" key="1">
    <citation type="submission" date="2021-03" db="EMBL/GenBank/DDBJ databases">
        <authorList>
            <person name="Tagirdzhanova G."/>
        </authorList>
    </citation>
    <scope>NUCLEOTIDE SEQUENCE</scope>
</reference>
<dbReference type="Proteomes" id="UP000664169">
    <property type="component" value="Unassembled WGS sequence"/>
</dbReference>
<dbReference type="EMBL" id="CAJPDQ010000009">
    <property type="protein sequence ID" value="CAF9914588.1"/>
    <property type="molecule type" value="Genomic_DNA"/>
</dbReference>
<accession>A0A8H3IDL5</accession>
<comment type="caution">
    <text evidence="1">The sequence shown here is derived from an EMBL/GenBank/DDBJ whole genome shotgun (WGS) entry which is preliminary data.</text>
</comment>
<evidence type="ECO:0000313" key="2">
    <source>
        <dbReference type="Proteomes" id="UP000664169"/>
    </source>
</evidence>
<keyword evidence="2" id="KW-1185">Reference proteome</keyword>
<proteinExistence type="predicted"/>
<sequence>MQIGDPVVFNTTNRAGSKFRFQTCKSMVFSDGCDDDGCYMVYKDYIRVIDQYNHCLSGRGWGHECEYAPNCDMVMDFKTCTDDPDRSYQFWLSYQIVNMTANFTSINSIGPAWFALATKPFYESDYNFFHTYPWYLWQDGHTIMFDDWYEEQNDGGTMIGTVVT</sequence>
<organism evidence="1 2">
    <name type="scientific">Gomphillus americanus</name>
    <dbReference type="NCBI Taxonomy" id="1940652"/>
    <lineage>
        <taxon>Eukaryota</taxon>
        <taxon>Fungi</taxon>
        <taxon>Dikarya</taxon>
        <taxon>Ascomycota</taxon>
        <taxon>Pezizomycotina</taxon>
        <taxon>Lecanoromycetes</taxon>
        <taxon>OSLEUM clade</taxon>
        <taxon>Ostropomycetidae</taxon>
        <taxon>Ostropales</taxon>
        <taxon>Graphidaceae</taxon>
        <taxon>Gomphilloideae</taxon>
        <taxon>Gomphillus</taxon>
    </lineage>
</organism>
<name>A0A8H3IDL5_9LECA</name>
<evidence type="ECO:0000313" key="1">
    <source>
        <dbReference type="EMBL" id="CAF9914588.1"/>
    </source>
</evidence>
<gene>
    <name evidence="1" type="ORF">GOMPHAMPRED_008203</name>
</gene>